<feature type="region of interest" description="Disordered" evidence="1">
    <location>
        <begin position="149"/>
        <end position="171"/>
    </location>
</feature>
<dbReference type="PANTHER" id="PTHR31606">
    <property type="entry name" value="WW DOMAIN BINDING PROTEIN 2, ISOFORM E"/>
    <property type="match status" value="1"/>
</dbReference>
<dbReference type="EMBL" id="CAXHTA020000019">
    <property type="protein sequence ID" value="CAL5228893.1"/>
    <property type="molecule type" value="Genomic_DNA"/>
</dbReference>
<sequence length="225" mass="24313">MAANPPLLQSTFGQNSLVPTPYPREAICLSRQGILLNIDGVRTSDGRWSAKGTLYLTNMRIVFIADGQEQGSGLVAFELPLAYIYSDKFNQPIFGANNLSGNCWPAVQGGGPAGSVPPHKFTLYFREGGVGTFLNLYYSFLEQIRGPQQAPQSHASAAASAPPIPGSGASQEEMLSRAFVDPNDPSQIYLTTPVKDSERLPTAPVYAANFSQTQHESYQDMGLRP</sequence>
<dbReference type="Proteomes" id="UP001497392">
    <property type="component" value="Unassembled WGS sequence"/>
</dbReference>
<dbReference type="SUPFAM" id="SSF50729">
    <property type="entry name" value="PH domain-like"/>
    <property type="match status" value="1"/>
</dbReference>
<dbReference type="PANTHER" id="PTHR31606:SF1">
    <property type="entry name" value="WW DOMAIN BINDING PROTEIN 2, ISOFORM E"/>
    <property type="match status" value="1"/>
</dbReference>
<accession>A0ABP1GF52</accession>
<dbReference type="CDD" id="cd13214">
    <property type="entry name" value="PH-GRAM_WBP2"/>
    <property type="match status" value="1"/>
</dbReference>
<reference evidence="2 3" key="1">
    <citation type="submission" date="2024-06" db="EMBL/GenBank/DDBJ databases">
        <authorList>
            <person name="Kraege A."/>
            <person name="Thomma B."/>
        </authorList>
    </citation>
    <scope>NUCLEOTIDE SEQUENCE [LARGE SCALE GENOMIC DNA]</scope>
</reference>
<protein>
    <submittedName>
        <fullName evidence="2">G12110 protein</fullName>
    </submittedName>
</protein>
<comment type="caution">
    <text evidence="2">The sequence shown here is derived from an EMBL/GenBank/DDBJ whole genome shotgun (WGS) entry which is preliminary data.</text>
</comment>
<proteinExistence type="predicted"/>
<keyword evidence="3" id="KW-1185">Reference proteome</keyword>
<evidence type="ECO:0000256" key="1">
    <source>
        <dbReference type="SAM" id="MobiDB-lite"/>
    </source>
</evidence>
<gene>
    <name evidence="2" type="primary">g12110</name>
    <name evidence="2" type="ORF">VP750_LOCUS10799</name>
</gene>
<evidence type="ECO:0000313" key="3">
    <source>
        <dbReference type="Proteomes" id="UP001497392"/>
    </source>
</evidence>
<evidence type="ECO:0000313" key="2">
    <source>
        <dbReference type="EMBL" id="CAL5228893.1"/>
    </source>
</evidence>
<organism evidence="2 3">
    <name type="scientific">Coccomyxa viridis</name>
    <dbReference type="NCBI Taxonomy" id="1274662"/>
    <lineage>
        <taxon>Eukaryota</taxon>
        <taxon>Viridiplantae</taxon>
        <taxon>Chlorophyta</taxon>
        <taxon>core chlorophytes</taxon>
        <taxon>Trebouxiophyceae</taxon>
        <taxon>Trebouxiophyceae incertae sedis</taxon>
        <taxon>Coccomyxaceae</taxon>
        <taxon>Coccomyxa</taxon>
    </lineage>
</organism>
<name>A0ABP1GF52_9CHLO</name>
<dbReference type="InterPro" id="IPR044852">
    <property type="entry name" value="WBP2-like"/>
</dbReference>